<evidence type="ECO:0000313" key="1">
    <source>
        <dbReference type="EMBL" id="CAK5086524.1"/>
    </source>
</evidence>
<comment type="caution">
    <text evidence="1">The sequence shown here is derived from an EMBL/GenBank/DDBJ whole genome shotgun (WGS) entry which is preliminary data.</text>
</comment>
<proteinExistence type="predicted"/>
<reference evidence="1" key="1">
    <citation type="submission" date="2023-11" db="EMBL/GenBank/DDBJ databases">
        <authorList>
            <person name="Poullet M."/>
        </authorList>
    </citation>
    <scope>NUCLEOTIDE SEQUENCE</scope>
    <source>
        <strain evidence="1">E1834</strain>
    </source>
</reference>
<name>A0ACB1A532_MELEN</name>
<evidence type="ECO:0000313" key="2">
    <source>
        <dbReference type="Proteomes" id="UP001497535"/>
    </source>
</evidence>
<keyword evidence="2" id="KW-1185">Reference proteome</keyword>
<sequence length="55" mass="6536">MSLSVVFLSFLHLVCSHLTRKMEFRHFLLARNLLHTTTKMVHKATHHFQINHLVL</sequence>
<gene>
    <name evidence="1" type="ORF">MENTE1834_LOCUS34029</name>
</gene>
<dbReference type="Proteomes" id="UP001497535">
    <property type="component" value="Unassembled WGS sequence"/>
</dbReference>
<organism evidence="1 2">
    <name type="scientific">Meloidogyne enterolobii</name>
    <name type="common">Root-knot nematode worm</name>
    <name type="synonym">Meloidogyne mayaguensis</name>
    <dbReference type="NCBI Taxonomy" id="390850"/>
    <lineage>
        <taxon>Eukaryota</taxon>
        <taxon>Metazoa</taxon>
        <taxon>Ecdysozoa</taxon>
        <taxon>Nematoda</taxon>
        <taxon>Chromadorea</taxon>
        <taxon>Rhabditida</taxon>
        <taxon>Tylenchina</taxon>
        <taxon>Tylenchomorpha</taxon>
        <taxon>Tylenchoidea</taxon>
        <taxon>Meloidogynidae</taxon>
        <taxon>Meloidogyninae</taxon>
        <taxon>Meloidogyne</taxon>
    </lineage>
</organism>
<accession>A0ACB1A532</accession>
<protein>
    <submittedName>
        <fullName evidence="1">Uncharacterized protein</fullName>
    </submittedName>
</protein>
<dbReference type="EMBL" id="CAVMJV010000061">
    <property type="protein sequence ID" value="CAK5086524.1"/>
    <property type="molecule type" value="Genomic_DNA"/>
</dbReference>